<dbReference type="Gene3D" id="3.50.50.60">
    <property type="entry name" value="FAD/NAD(P)-binding domain"/>
    <property type="match status" value="1"/>
</dbReference>
<name>A0ABR4AXE4_9LECA</name>
<dbReference type="InterPro" id="IPR036188">
    <property type="entry name" value="FAD/NAD-bd_sf"/>
</dbReference>
<organism evidence="1 2">
    <name type="scientific">Lepraria finkii</name>
    <dbReference type="NCBI Taxonomy" id="1340010"/>
    <lineage>
        <taxon>Eukaryota</taxon>
        <taxon>Fungi</taxon>
        <taxon>Dikarya</taxon>
        <taxon>Ascomycota</taxon>
        <taxon>Pezizomycotina</taxon>
        <taxon>Lecanoromycetes</taxon>
        <taxon>OSLEUM clade</taxon>
        <taxon>Lecanoromycetidae</taxon>
        <taxon>Lecanorales</taxon>
        <taxon>Lecanorineae</taxon>
        <taxon>Stereocaulaceae</taxon>
        <taxon>Lepraria</taxon>
    </lineage>
</organism>
<keyword evidence="2" id="KW-1185">Reference proteome</keyword>
<evidence type="ECO:0000313" key="2">
    <source>
        <dbReference type="Proteomes" id="UP001590951"/>
    </source>
</evidence>
<sequence>MDAEGMTSIPNRRHFDGEQDFQGVIMHHKDFGQSTFLDDPKRQHVAILGGAKSA</sequence>
<evidence type="ECO:0000313" key="1">
    <source>
        <dbReference type="EMBL" id="KAL2049396.1"/>
    </source>
</evidence>
<dbReference type="EMBL" id="JBHFEH010000064">
    <property type="protein sequence ID" value="KAL2049396.1"/>
    <property type="molecule type" value="Genomic_DNA"/>
</dbReference>
<accession>A0ABR4AXE4</accession>
<dbReference type="Proteomes" id="UP001590951">
    <property type="component" value="Unassembled WGS sequence"/>
</dbReference>
<gene>
    <name evidence="1" type="ORF">ABVK25_010300</name>
</gene>
<protein>
    <submittedName>
        <fullName evidence="1">Uncharacterized protein</fullName>
    </submittedName>
</protein>
<proteinExistence type="predicted"/>
<reference evidence="1 2" key="1">
    <citation type="submission" date="2024-09" db="EMBL/GenBank/DDBJ databases">
        <title>Rethinking Asexuality: The Enigmatic Case of Functional Sexual Genes in Lepraria (Stereocaulaceae).</title>
        <authorList>
            <person name="Doellman M."/>
            <person name="Sun Y."/>
            <person name="Barcenas-Pena A."/>
            <person name="Lumbsch H.T."/>
            <person name="Grewe F."/>
        </authorList>
    </citation>
    <scope>NUCLEOTIDE SEQUENCE [LARGE SCALE GENOMIC DNA]</scope>
    <source>
        <strain evidence="1 2">Grewe 0041</strain>
    </source>
</reference>
<comment type="caution">
    <text evidence="1">The sequence shown here is derived from an EMBL/GenBank/DDBJ whole genome shotgun (WGS) entry which is preliminary data.</text>
</comment>